<gene>
    <name evidence="1" type="ORF">BV25DRAFT_1845075</name>
</gene>
<evidence type="ECO:0000313" key="1">
    <source>
        <dbReference type="EMBL" id="KAI0069075.1"/>
    </source>
</evidence>
<evidence type="ECO:0000313" key="2">
    <source>
        <dbReference type="Proteomes" id="UP000814140"/>
    </source>
</evidence>
<proteinExistence type="predicted"/>
<sequence>MAIVAMSWTPRFEISEEDISSVYGEIRDHEDAIAAIDAELQQLARESHRLYTRKAHLLDLISKCRGRITLARRAPDDVLALIFEHCVSSGWAKGALVVSQVCSKWRRASFAPRVWSHIHVTSDSQDPISRTRLWVTRALQSPLHIIVDIRTIDQPLLHALDLLVDRVSQWQSFHLSTRFLQQASEVLVHCQRPAMKLKYLGVSSFAIGVEPTTGANEALDIREAFPETPHLHTLRVVSNKFPTSISSQVREVTLELAQSPTTSLSMRSILRVLADLPALQSLTIVVPPTFADAIIMPQDHSLPSLFPHLESLTLNAYPSFNEILRHIETPALRHLHLRSTEDPLPFPHGATGTALRAFIDQSNPPLELLDLHDIDIPRDHFIECFSRLPKLEELRLHETEIPNEVMQILHGPAGACPRLKRLDFRWCEQLSGHALVDLVKSRANQAEGGSSDPIEKITVINCALVEESDVLELARTTLCSIVARNLDDYCRPRGCCQNARYRLRLRLRHGPQFTQDKRAKINLIID</sequence>
<protein>
    <submittedName>
        <fullName evidence="1">Uncharacterized protein</fullName>
    </submittedName>
</protein>
<keyword evidence="2" id="KW-1185">Reference proteome</keyword>
<reference evidence="1" key="2">
    <citation type="journal article" date="2022" name="New Phytol.">
        <title>Evolutionary transition to the ectomycorrhizal habit in the genomes of a hyperdiverse lineage of mushroom-forming fungi.</title>
        <authorList>
            <person name="Looney B."/>
            <person name="Miyauchi S."/>
            <person name="Morin E."/>
            <person name="Drula E."/>
            <person name="Courty P.E."/>
            <person name="Kohler A."/>
            <person name="Kuo A."/>
            <person name="LaButti K."/>
            <person name="Pangilinan J."/>
            <person name="Lipzen A."/>
            <person name="Riley R."/>
            <person name="Andreopoulos W."/>
            <person name="He G."/>
            <person name="Johnson J."/>
            <person name="Nolan M."/>
            <person name="Tritt A."/>
            <person name="Barry K.W."/>
            <person name="Grigoriev I.V."/>
            <person name="Nagy L.G."/>
            <person name="Hibbett D."/>
            <person name="Henrissat B."/>
            <person name="Matheny P.B."/>
            <person name="Labbe J."/>
            <person name="Martin F.M."/>
        </authorList>
    </citation>
    <scope>NUCLEOTIDE SEQUENCE</scope>
    <source>
        <strain evidence="1">HHB10654</strain>
    </source>
</reference>
<reference evidence="1" key="1">
    <citation type="submission" date="2021-03" db="EMBL/GenBank/DDBJ databases">
        <authorList>
            <consortium name="DOE Joint Genome Institute"/>
            <person name="Ahrendt S."/>
            <person name="Looney B.P."/>
            <person name="Miyauchi S."/>
            <person name="Morin E."/>
            <person name="Drula E."/>
            <person name="Courty P.E."/>
            <person name="Chicoki N."/>
            <person name="Fauchery L."/>
            <person name="Kohler A."/>
            <person name="Kuo A."/>
            <person name="Labutti K."/>
            <person name="Pangilinan J."/>
            <person name="Lipzen A."/>
            <person name="Riley R."/>
            <person name="Andreopoulos W."/>
            <person name="He G."/>
            <person name="Johnson J."/>
            <person name="Barry K.W."/>
            <person name="Grigoriev I.V."/>
            <person name="Nagy L."/>
            <person name="Hibbett D."/>
            <person name="Henrissat B."/>
            <person name="Matheny P.B."/>
            <person name="Labbe J."/>
            <person name="Martin F."/>
        </authorList>
    </citation>
    <scope>NUCLEOTIDE SEQUENCE</scope>
    <source>
        <strain evidence="1">HHB10654</strain>
    </source>
</reference>
<accession>A0ACB8TKY7</accession>
<name>A0ACB8TKY7_9AGAM</name>
<dbReference type="EMBL" id="MU277187">
    <property type="protein sequence ID" value="KAI0069075.1"/>
    <property type="molecule type" value="Genomic_DNA"/>
</dbReference>
<comment type="caution">
    <text evidence="1">The sequence shown here is derived from an EMBL/GenBank/DDBJ whole genome shotgun (WGS) entry which is preliminary data.</text>
</comment>
<dbReference type="Proteomes" id="UP000814140">
    <property type="component" value="Unassembled WGS sequence"/>
</dbReference>
<organism evidence="1 2">
    <name type="scientific">Artomyces pyxidatus</name>
    <dbReference type="NCBI Taxonomy" id="48021"/>
    <lineage>
        <taxon>Eukaryota</taxon>
        <taxon>Fungi</taxon>
        <taxon>Dikarya</taxon>
        <taxon>Basidiomycota</taxon>
        <taxon>Agaricomycotina</taxon>
        <taxon>Agaricomycetes</taxon>
        <taxon>Russulales</taxon>
        <taxon>Auriscalpiaceae</taxon>
        <taxon>Artomyces</taxon>
    </lineage>
</organism>